<keyword evidence="1" id="KW-0812">Transmembrane</keyword>
<dbReference type="EMBL" id="VBWN01000004">
    <property type="protein sequence ID" value="TLF42170.1"/>
    <property type="molecule type" value="Genomic_DNA"/>
</dbReference>
<name>A0A5R8LXZ5_LACZE</name>
<evidence type="ECO:0000256" key="1">
    <source>
        <dbReference type="SAM" id="Phobius"/>
    </source>
</evidence>
<evidence type="ECO:0000313" key="2">
    <source>
        <dbReference type="EMBL" id="TLF42170.1"/>
    </source>
</evidence>
<dbReference type="AlphaFoldDB" id="A0A5R8LXZ5"/>
<accession>A0A5R8LXZ5</accession>
<feature type="transmembrane region" description="Helical" evidence="1">
    <location>
        <begin position="102"/>
        <end position="121"/>
    </location>
</feature>
<reference evidence="2 3" key="1">
    <citation type="submission" date="2019-05" db="EMBL/GenBank/DDBJ databases">
        <title>Genome-based reclassification of Lactobacillus casei as Lactobacillus casei subsp. casei. subsp.nov., description of Lactobacillus casei subsp. zeae subsp. nov., and emended description of Lactobacillus casei.</title>
        <authorList>
            <person name="Huang C.-H."/>
        </authorList>
    </citation>
    <scope>NUCLEOTIDE SEQUENCE [LARGE SCALE GENOMIC DNA]</scope>
    <source>
        <strain evidence="2 3">CRBIP24.58</strain>
    </source>
</reference>
<feature type="transmembrane region" description="Helical" evidence="1">
    <location>
        <begin position="187"/>
        <end position="207"/>
    </location>
</feature>
<organism evidence="2 3">
    <name type="scientific">Lacticaseibacillus zeae</name>
    <name type="common">Lactobacillus zeae</name>
    <dbReference type="NCBI Taxonomy" id="57037"/>
    <lineage>
        <taxon>Bacteria</taxon>
        <taxon>Bacillati</taxon>
        <taxon>Bacillota</taxon>
        <taxon>Bacilli</taxon>
        <taxon>Lactobacillales</taxon>
        <taxon>Lactobacillaceae</taxon>
        <taxon>Lacticaseibacillus</taxon>
    </lineage>
</organism>
<feature type="transmembrane region" description="Helical" evidence="1">
    <location>
        <begin position="156"/>
        <end position="181"/>
    </location>
</feature>
<keyword evidence="1" id="KW-1133">Transmembrane helix</keyword>
<comment type="caution">
    <text evidence="2">The sequence shown here is derived from an EMBL/GenBank/DDBJ whole genome shotgun (WGS) entry which is preliminary data.</text>
</comment>
<sequence>MNTLEVTIKNLVGNYRYKVAKLPNGAGFLVDLEAKPLDWISPFGGLFVKRKCYALIQDQLEKLDPAGREKKPEKTANLGWFVASATIIYRFLKSYLTFDLPFLVRTTSLVSILLVLVVLKVKYMISRKRRIEATLGPLIKLNQVSLKLRRLDFKLFLLKATVFAICAGAVVILSCTITLFSFDVLSVALYTVFLFFLLNLSLMTLAIDKTYEVSPS</sequence>
<gene>
    <name evidence="2" type="ORF">FEI14_07745</name>
</gene>
<dbReference type="InterPro" id="IPR005915">
    <property type="entry name" value="Tandem_5TM"/>
</dbReference>
<keyword evidence="1" id="KW-0472">Membrane</keyword>
<dbReference type="NCBIfam" id="TIGR01218">
    <property type="entry name" value="Gpos_tandem_5TM"/>
    <property type="match status" value="1"/>
</dbReference>
<protein>
    <submittedName>
        <fullName evidence="2">DUF443 family protein</fullName>
    </submittedName>
</protein>
<proteinExistence type="predicted"/>
<dbReference type="Proteomes" id="UP000307781">
    <property type="component" value="Unassembled WGS sequence"/>
</dbReference>
<feature type="transmembrane region" description="Helical" evidence="1">
    <location>
        <begin position="78"/>
        <end position="96"/>
    </location>
</feature>
<evidence type="ECO:0000313" key="3">
    <source>
        <dbReference type="Proteomes" id="UP000307781"/>
    </source>
</evidence>